<proteinExistence type="predicted"/>
<dbReference type="PANTHER" id="PTHR31549">
    <property type="entry name" value="PROTEIN, PUTATIVE (DUF247)-RELATED-RELATED"/>
    <property type="match status" value="1"/>
</dbReference>
<keyword evidence="2" id="KW-1185">Reference proteome</keyword>
<dbReference type="Pfam" id="PF03140">
    <property type="entry name" value="DUF247"/>
    <property type="match status" value="1"/>
</dbReference>
<accession>A0ABC8QS17</accession>
<name>A0ABC8QS17_9AQUA</name>
<protein>
    <submittedName>
        <fullName evidence="1">Uncharacterized protein</fullName>
    </submittedName>
</protein>
<dbReference type="InterPro" id="IPR004158">
    <property type="entry name" value="DUF247_pln"/>
</dbReference>
<evidence type="ECO:0000313" key="1">
    <source>
        <dbReference type="EMBL" id="CAK9134297.1"/>
    </source>
</evidence>
<organism evidence="1 2">
    <name type="scientific">Ilex paraguariensis</name>
    <name type="common">yerba mate</name>
    <dbReference type="NCBI Taxonomy" id="185542"/>
    <lineage>
        <taxon>Eukaryota</taxon>
        <taxon>Viridiplantae</taxon>
        <taxon>Streptophyta</taxon>
        <taxon>Embryophyta</taxon>
        <taxon>Tracheophyta</taxon>
        <taxon>Spermatophyta</taxon>
        <taxon>Magnoliopsida</taxon>
        <taxon>eudicotyledons</taxon>
        <taxon>Gunneridae</taxon>
        <taxon>Pentapetalae</taxon>
        <taxon>asterids</taxon>
        <taxon>campanulids</taxon>
        <taxon>Aquifoliales</taxon>
        <taxon>Aquifoliaceae</taxon>
        <taxon>Ilex</taxon>
    </lineage>
</organism>
<gene>
    <name evidence="1" type="ORF">ILEXP_LOCUS1232</name>
</gene>
<dbReference type="PANTHER" id="PTHR31549:SF289">
    <property type="match status" value="1"/>
</dbReference>
<dbReference type="AlphaFoldDB" id="A0ABC8QS17"/>
<sequence>MDADERRSRVMASESTSNNTEITCIFSSSSDEHRWVIQMGKNFEIIDIDKTPCISIVPETLRAEKPEAYAPKRIGLGPYHHFRPDLYDHMERKKLTIMKSAVKPDENGKFPQTMINKLKELEPKLRPCYDKLLDLDGETLAWIWAIDGFYLYQNLCKNFLEQEIFMLENQIPYLVLEEIDHNIDHKLSDQVLRDFCEVHSPLKWTQKHWNRQCKEHEPAHLLDFLYHLVVTDGHIRLKVRSNVRMLAATTVIENTATSILEELQKLSDLIKQLHLDKICAPLFKKPNTALEIEIPSVSSLKIAGVKFAIAERGISVLEFDNTTSTLKLPVITLNENSEVVLRNLLAYEALSMPVPAESTDSTPTRKLAEYIDLMCGIIDTAEDVKILQKQNIIVIEGNLSHGQIVDIFNGITKSTDMDKQFKVVEKVNKHYDSMPIVKAGRFIKKCLDSSWNFVKTSWKVLCFFYSLILISVLILQGFCDIYGCRQGQSQNFILRAAE</sequence>
<dbReference type="EMBL" id="CAUOFW020000403">
    <property type="protein sequence ID" value="CAK9134297.1"/>
    <property type="molecule type" value="Genomic_DNA"/>
</dbReference>
<evidence type="ECO:0000313" key="2">
    <source>
        <dbReference type="Proteomes" id="UP001642360"/>
    </source>
</evidence>
<comment type="caution">
    <text evidence="1">The sequence shown here is derived from an EMBL/GenBank/DDBJ whole genome shotgun (WGS) entry which is preliminary data.</text>
</comment>
<dbReference type="Proteomes" id="UP001642360">
    <property type="component" value="Unassembled WGS sequence"/>
</dbReference>
<reference evidence="1 2" key="1">
    <citation type="submission" date="2024-02" db="EMBL/GenBank/DDBJ databases">
        <authorList>
            <person name="Vignale AGUSTIN F."/>
            <person name="Sosa J E."/>
            <person name="Modenutti C."/>
        </authorList>
    </citation>
    <scope>NUCLEOTIDE SEQUENCE [LARGE SCALE GENOMIC DNA]</scope>
</reference>